<gene>
    <name evidence="4" type="ORF">BOTCAL_0216g00070</name>
</gene>
<dbReference type="Gene3D" id="3.40.50.300">
    <property type="entry name" value="P-loop containing nucleotide triphosphate hydrolases"/>
    <property type="match status" value="1"/>
</dbReference>
<dbReference type="InterPro" id="IPR045063">
    <property type="entry name" value="Dynamin_N"/>
</dbReference>
<evidence type="ECO:0000259" key="2">
    <source>
        <dbReference type="Pfam" id="PF00350"/>
    </source>
</evidence>
<dbReference type="SUPFAM" id="SSF52540">
    <property type="entry name" value="P-loop containing nucleoside triphosphate hydrolases"/>
    <property type="match status" value="1"/>
</dbReference>
<dbReference type="PANTHER" id="PTHR36681">
    <property type="entry name" value="NUCLEAR GTPASE, GERMINAL CENTER-ASSOCIATED, TANDEM DUPLICATE 3"/>
    <property type="match status" value="1"/>
</dbReference>
<dbReference type="PANTHER" id="PTHR36681:SF3">
    <property type="entry name" value="NUCLEAR GTPASE, GERMINAL CENTER-ASSOCIATED, TANDEM DUPLICATE 3"/>
    <property type="match status" value="1"/>
</dbReference>
<proteinExistence type="predicted"/>
<sequence length="1052" mass="118248">MSRPSTSQKGEADADAAASLRESGVKTEIIDDASLVSKGTDLATAQYESITVVRKENAVNDSILFLGIVEGIVTGHTAMFPEFKTWQDQTKQILNGIKSPRVLVGVLGYTGSGKSSLINALIDEEMVVPANAMRASTSVVTEISWNDSDDPEKAFRAEIEFISETEWKEEMDVLLDDLKNATKGEDVSIKSGSEASTAFAKISAVWPGVTLSKLKGMTSQELFDQVDGVSNILDCHLEIAKPKAKPFSREINKYIDSNNKQKSSNEISYWPLVRCVRIYTKAEILRHGLVLVDLLGLGDSNTGRTQVAENYSKRLTYVWIVADIVRAIDDQVAKDLMGKSFKRQLLMDGKYDDKYVTFIMTKTDIINSEEVIESLQLREKNLKDILGREADILKDIQDGQQALARKSDKLKRIKRAMKLLSSNAESTKADNSAPRKRKDSKEDRRGDVNQPSGDSKSLDMDVPSKRLLTKKKAHNLKAVKMLGKKLTGLKLILKSIRNDIKAACTQARSRYTQEHLRMDFENGLRELKQDMSDDANGERQLGNEDEAESKHLVYQRTYSNSNTRNDRLKLMQVCHTEGLTEQLQIFCVSSKGYQRLCGRFKRDPMPNGFGTIKDTCIPKLQGYAAASTLTVRGKIADSFLTEFNLLKLSMKSWAENDSPNSLSASQTDKLNEMLEEKLETLHKVWPVPILVLVSNLVQTFSHALTVAISRIREIIMTDILPALRSCIRASTEKAEEACKKLMNADTSYQTWKAICRRFGKFNNKKNATYDWTSVFLEPFWGQLAQPWDKVFNSQMQSVHERYAGTLVRVIRVFSTDIRPLLQSMSEASASKSPIDSLAKIPYLEKRTRTAVSGSLSSAQRQAQEIHRLIEPRIQHHMRPGYEKCIQESSTGALSRMKEHLLNHIKKSNEVMYRDSSNLLNARLNKMTTNLEELLKEAHSDTSHYLREEIRNMIMWAVAKDDETRENVRKTIRKELTIQLDTLEVSLVIGASKPADRFLSVKTETKSDDDSSEDNDEDDDFSDDSDSSDNSDVGDNSDGSEEAESTSDGMEDS</sequence>
<evidence type="ECO:0000256" key="1">
    <source>
        <dbReference type="SAM" id="MobiDB-lite"/>
    </source>
</evidence>
<evidence type="ECO:0000313" key="5">
    <source>
        <dbReference type="Proteomes" id="UP000297299"/>
    </source>
</evidence>
<dbReference type="OrthoDB" id="3598281at2759"/>
<keyword evidence="5" id="KW-1185">Reference proteome</keyword>
<dbReference type="InterPro" id="IPR056024">
    <property type="entry name" value="DUF7605"/>
</dbReference>
<dbReference type="Proteomes" id="UP000297299">
    <property type="component" value="Unassembled WGS sequence"/>
</dbReference>
<evidence type="ECO:0008006" key="6">
    <source>
        <dbReference type="Google" id="ProtNLM"/>
    </source>
</evidence>
<dbReference type="InterPro" id="IPR027417">
    <property type="entry name" value="P-loop_NTPase"/>
</dbReference>
<evidence type="ECO:0000313" key="4">
    <source>
        <dbReference type="EMBL" id="TEY57504.1"/>
    </source>
</evidence>
<feature type="region of interest" description="Disordered" evidence="1">
    <location>
        <begin position="421"/>
        <end position="463"/>
    </location>
</feature>
<dbReference type="Pfam" id="PF00350">
    <property type="entry name" value="Dynamin_N"/>
    <property type="match status" value="1"/>
</dbReference>
<feature type="compositionally biased region" description="Acidic residues" evidence="1">
    <location>
        <begin position="1009"/>
        <end position="1028"/>
    </location>
</feature>
<feature type="domain" description="DUF7605" evidence="3">
    <location>
        <begin position="730"/>
        <end position="907"/>
    </location>
</feature>
<comment type="caution">
    <text evidence="4">The sequence shown here is derived from an EMBL/GenBank/DDBJ whole genome shotgun (WGS) entry which is preliminary data.</text>
</comment>
<feature type="compositionally biased region" description="Polar residues" evidence="1">
    <location>
        <begin position="421"/>
        <end position="430"/>
    </location>
</feature>
<accession>A0A4Y8CYQ0</accession>
<evidence type="ECO:0000259" key="3">
    <source>
        <dbReference type="Pfam" id="PF24564"/>
    </source>
</evidence>
<feature type="compositionally biased region" description="Acidic residues" evidence="1">
    <location>
        <begin position="1037"/>
        <end position="1052"/>
    </location>
</feature>
<reference evidence="4 5" key="1">
    <citation type="submission" date="2017-11" db="EMBL/GenBank/DDBJ databases">
        <title>Comparative genomics of Botrytis spp.</title>
        <authorList>
            <person name="Valero-Jimenez C.A."/>
            <person name="Tapia P."/>
            <person name="Veloso J."/>
            <person name="Silva-Moreno E."/>
            <person name="Staats M."/>
            <person name="Valdes J.H."/>
            <person name="Van Kan J.A.L."/>
        </authorList>
    </citation>
    <scope>NUCLEOTIDE SEQUENCE [LARGE SCALE GENOMIC DNA]</scope>
    <source>
        <strain evidence="4 5">MUCL2830</strain>
    </source>
</reference>
<organism evidence="4 5">
    <name type="scientific">Botryotinia calthae</name>
    <dbReference type="NCBI Taxonomy" id="38488"/>
    <lineage>
        <taxon>Eukaryota</taxon>
        <taxon>Fungi</taxon>
        <taxon>Dikarya</taxon>
        <taxon>Ascomycota</taxon>
        <taxon>Pezizomycotina</taxon>
        <taxon>Leotiomycetes</taxon>
        <taxon>Helotiales</taxon>
        <taxon>Sclerotiniaceae</taxon>
        <taxon>Botryotinia</taxon>
    </lineage>
</organism>
<dbReference type="STRING" id="38488.A0A4Y8CYQ0"/>
<dbReference type="EMBL" id="PHWZ01000216">
    <property type="protein sequence ID" value="TEY57504.1"/>
    <property type="molecule type" value="Genomic_DNA"/>
</dbReference>
<name>A0A4Y8CYQ0_9HELO</name>
<dbReference type="Pfam" id="PF24564">
    <property type="entry name" value="DUF7605"/>
    <property type="match status" value="1"/>
</dbReference>
<dbReference type="AlphaFoldDB" id="A0A4Y8CYQ0"/>
<feature type="region of interest" description="Disordered" evidence="1">
    <location>
        <begin position="999"/>
        <end position="1052"/>
    </location>
</feature>
<feature type="domain" description="Dynamin N-terminal" evidence="2">
    <location>
        <begin position="104"/>
        <end position="336"/>
    </location>
</feature>
<protein>
    <recommendedName>
        <fullName evidence="6">G domain-containing protein</fullName>
    </recommendedName>
</protein>